<reference evidence="4" key="1">
    <citation type="submission" date="2016-10" db="EMBL/GenBank/DDBJ databases">
        <authorList>
            <person name="Benchimol M."/>
            <person name="Almeida L.G."/>
            <person name="Vasconcelos A.T."/>
            <person name="Perreira-Neves A."/>
            <person name="Rosa I.A."/>
            <person name="Tasca T."/>
            <person name="Bogo M.R."/>
            <person name="de Souza W."/>
        </authorList>
    </citation>
    <scope>NUCLEOTIDE SEQUENCE [LARGE SCALE GENOMIC DNA]</scope>
    <source>
        <strain evidence="4">K</strain>
    </source>
</reference>
<dbReference type="RefSeq" id="XP_068352721.1">
    <property type="nucleotide sequence ID" value="XM_068509353.1"/>
</dbReference>
<dbReference type="GeneID" id="94844057"/>
<gene>
    <name evidence="4" type="ORF">TRFO_33908</name>
</gene>
<evidence type="ECO:0000259" key="3">
    <source>
        <dbReference type="PROSITE" id="PS50014"/>
    </source>
</evidence>
<keyword evidence="1 2" id="KW-0103">Bromodomain</keyword>
<dbReference type="PROSITE" id="PS50014">
    <property type="entry name" value="BROMODOMAIN_2"/>
    <property type="match status" value="1"/>
</dbReference>
<dbReference type="VEuPathDB" id="TrichDB:TRFO_33908"/>
<keyword evidence="5" id="KW-1185">Reference proteome</keyword>
<dbReference type="Pfam" id="PF00439">
    <property type="entry name" value="Bromodomain"/>
    <property type="match status" value="1"/>
</dbReference>
<dbReference type="EMBL" id="MLAK01000997">
    <property type="protein sequence ID" value="OHS99584.1"/>
    <property type="molecule type" value="Genomic_DNA"/>
</dbReference>
<proteinExistence type="predicted"/>
<sequence length="222" mass="25432">MNIYQQKSCLEILNKLAENPCYRMFSDPPTSQPSKECQRPLYLNFIKSKLEVGMYDSTREFVFDVRTVFRNVEKSNSCGEYKKLGAKLLFLKFEEMIANGHITQSELDCNLFVISNEIKNLEESIQKPPPNSPKTKEMPASFILHEKVDVPTTKQLQAALRILNEPSLIIQAAIFALEKQKGCVSIGQTIDFHFRIMKSQTKIDLYTFIINKLKEVAVSGKK</sequence>
<evidence type="ECO:0000256" key="2">
    <source>
        <dbReference type="PROSITE-ProRule" id="PRU00035"/>
    </source>
</evidence>
<protein>
    <recommendedName>
        <fullName evidence="3">Bromo domain-containing protein</fullName>
    </recommendedName>
</protein>
<evidence type="ECO:0000256" key="1">
    <source>
        <dbReference type="ARBA" id="ARBA00023117"/>
    </source>
</evidence>
<dbReference type="Gene3D" id="1.20.920.10">
    <property type="entry name" value="Bromodomain-like"/>
    <property type="match status" value="1"/>
</dbReference>
<dbReference type="AlphaFoldDB" id="A0A1J4JKC4"/>
<evidence type="ECO:0000313" key="4">
    <source>
        <dbReference type="EMBL" id="OHS99584.1"/>
    </source>
</evidence>
<name>A0A1J4JKC4_9EUKA</name>
<organism evidence="4 5">
    <name type="scientific">Tritrichomonas foetus</name>
    <dbReference type="NCBI Taxonomy" id="1144522"/>
    <lineage>
        <taxon>Eukaryota</taxon>
        <taxon>Metamonada</taxon>
        <taxon>Parabasalia</taxon>
        <taxon>Tritrichomonadida</taxon>
        <taxon>Tritrichomonadidae</taxon>
        <taxon>Tritrichomonas</taxon>
    </lineage>
</organism>
<dbReference type="InterPro" id="IPR036427">
    <property type="entry name" value="Bromodomain-like_sf"/>
</dbReference>
<accession>A0A1J4JKC4</accession>
<evidence type="ECO:0000313" key="5">
    <source>
        <dbReference type="Proteomes" id="UP000179807"/>
    </source>
</evidence>
<dbReference type="InterPro" id="IPR001487">
    <property type="entry name" value="Bromodomain"/>
</dbReference>
<comment type="caution">
    <text evidence="4">The sequence shown here is derived from an EMBL/GenBank/DDBJ whole genome shotgun (WGS) entry which is preliminary data.</text>
</comment>
<dbReference type="Proteomes" id="UP000179807">
    <property type="component" value="Unassembled WGS sequence"/>
</dbReference>
<dbReference type="SUPFAM" id="SSF47370">
    <property type="entry name" value="Bromodomain"/>
    <property type="match status" value="1"/>
</dbReference>
<feature type="domain" description="Bromo" evidence="3">
    <location>
        <begin position="38"/>
        <end position="83"/>
    </location>
</feature>